<dbReference type="GO" id="GO:0042054">
    <property type="term" value="F:histone methyltransferase activity"/>
    <property type="evidence" value="ECO:0007669"/>
    <property type="project" value="TreeGrafter"/>
</dbReference>
<dbReference type="GO" id="GO:0016274">
    <property type="term" value="F:protein-arginine N-methyltransferase activity"/>
    <property type="evidence" value="ECO:0007669"/>
    <property type="project" value="InterPro"/>
</dbReference>
<organism evidence="8 9">
    <name type="scientific">Clytia hemisphaerica</name>
    <dbReference type="NCBI Taxonomy" id="252671"/>
    <lineage>
        <taxon>Eukaryota</taxon>
        <taxon>Metazoa</taxon>
        <taxon>Cnidaria</taxon>
        <taxon>Hydrozoa</taxon>
        <taxon>Hydroidolina</taxon>
        <taxon>Leptothecata</taxon>
        <taxon>Obeliida</taxon>
        <taxon>Clytiidae</taxon>
        <taxon>Clytia</taxon>
    </lineage>
</organism>
<dbReference type="Proteomes" id="UP000594262">
    <property type="component" value="Unplaced"/>
</dbReference>
<dbReference type="CDD" id="cd02440">
    <property type="entry name" value="AdoMet_MTases"/>
    <property type="match status" value="1"/>
</dbReference>
<dbReference type="RefSeq" id="XP_066923915.1">
    <property type="nucleotide sequence ID" value="XM_067067814.1"/>
</dbReference>
<dbReference type="Gene3D" id="2.70.160.11">
    <property type="entry name" value="Hnrnp arginine n-methyltransferase1"/>
    <property type="match status" value="2"/>
</dbReference>
<dbReference type="Pfam" id="PF06325">
    <property type="entry name" value="PrmA"/>
    <property type="match status" value="1"/>
</dbReference>
<dbReference type="InterPro" id="IPR055135">
    <property type="entry name" value="PRMT_dom"/>
</dbReference>
<evidence type="ECO:0000256" key="6">
    <source>
        <dbReference type="PROSITE-ProRule" id="PRU01015"/>
    </source>
</evidence>
<dbReference type="GeneID" id="136811200"/>
<dbReference type="PANTHER" id="PTHR11006">
    <property type="entry name" value="PROTEIN ARGININE N-METHYLTRANSFERASE"/>
    <property type="match status" value="1"/>
</dbReference>
<dbReference type="FunFam" id="3.40.50.150:FF:000071">
    <property type="entry name" value="Protein arginine N-methyltransferase 7"/>
    <property type="match status" value="1"/>
</dbReference>
<evidence type="ECO:0000256" key="2">
    <source>
        <dbReference type="ARBA" id="ARBA00022679"/>
    </source>
</evidence>
<dbReference type="PROSITE" id="PS51678">
    <property type="entry name" value="SAM_MT_PRMT"/>
    <property type="match status" value="1"/>
</dbReference>
<dbReference type="GO" id="GO:0032259">
    <property type="term" value="P:methylation"/>
    <property type="evidence" value="ECO:0007669"/>
    <property type="project" value="UniProtKB-KW"/>
</dbReference>
<dbReference type="EC" id="2.1.1.-" evidence="5"/>
<dbReference type="InterPro" id="IPR014644">
    <property type="entry name" value="MeTrfase_PRMT7"/>
</dbReference>
<evidence type="ECO:0000256" key="3">
    <source>
        <dbReference type="ARBA" id="ARBA00022691"/>
    </source>
</evidence>
<keyword evidence="1 6" id="KW-0489">Methyltransferase</keyword>
<evidence type="ECO:0000259" key="7">
    <source>
        <dbReference type="Pfam" id="PF22528"/>
    </source>
</evidence>
<dbReference type="InterPro" id="IPR025799">
    <property type="entry name" value="Arg_MeTrfase"/>
</dbReference>
<dbReference type="PANTHER" id="PTHR11006:SF4">
    <property type="entry name" value="PROTEIN ARGININE N-METHYLTRANSFERASE 7"/>
    <property type="match status" value="1"/>
</dbReference>
<accession>A0A7M5V5G2</accession>
<keyword evidence="9" id="KW-1185">Reference proteome</keyword>
<evidence type="ECO:0000256" key="5">
    <source>
        <dbReference type="PIRNR" id="PIRNR036946"/>
    </source>
</evidence>
<dbReference type="AlphaFoldDB" id="A0A7M5V5G2"/>
<evidence type="ECO:0000256" key="1">
    <source>
        <dbReference type="ARBA" id="ARBA00022603"/>
    </source>
</evidence>
<reference evidence="8" key="1">
    <citation type="submission" date="2021-01" db="UniProtKB">
        <authorList>
            <consortium name="EnsemblMetazoa"/>
        </authorList>
    </citation>
    <scope>IDENTIFICATION</scope>
</reference>
<evidence type="ECO:0000313" key="8">
    <source>
        <dbReference type="EnsemblMetazoa" id="CLYHEMP007875.1"/>
    </source>
</evidence>
<evidence type="ECO:0000256" key="4">
    <source>
        <dbReference type="ARBA" id="ARBA00022737"/>
    </source>
</evidence>
<dbReference type="Pfam" id="PF22528">
    <property type="entry name" value="PRMT_C"/>
    <property type="match status" value="1"/>
</dbReference>
<evidence type="ECO:0000313" key="9">
    <source>
        <dbReference type="Proteomes" id="UP000594262"/>
    </source>
</evidence>
<sequence>MDSFDSGNESEENDEIARSAHAGMLHDHERHLKFNQALKETLAELSKTKNSIQVLDIGTGTSILSMMAASHSEKVKVVACEMFQPIAELAREIITDNGFEQQIKVLNKSSTEMTIPEDLPRKADVLVTEILDSELIGEGMLPTVNDAHLRLLSKDAMIIPAAAQVCIQLVESESLWEMNNLDEKNSGLKLPKHYQDCRRTANAHEIQCSQLYPDHIKVLSNSCICTEIDFTSVYKHNDTAKQSKHQILVKVTKTGILHGIVMWWDLIVHKEKDIILSMAPSWVSEEYIWRDHWMQCLYFLPKPIEVISGESLQVTMYHDNYTVWFDVVRNVLSSSNSLQPPICHCNLHVAWSRETFALWNTKKLIEKWRQLGYKLSKDDKRVVIVGDSSLAALVLKNNGFENVAYSESSKWTRSIIKGICDANNVIFPLTKVNHETDTVVYDPFWPCNILPWHILQIWHDVFSLSQKGVQVYPSMLYLKAAVVKFQELYKIRSTVGDILGFDLTKFDDLISKVQCVYSDPEHGQFYSAEPYSMIEYQHSIASDIVTLMDFNLTDQPPSKDILRSVTIKLDTEFSKEMALVVWLDSVYSEDITFTTGLTSKHSPWVQYSKQAVVFIPGFLKKELSGSTTIDCTVLYRPGHDHDVVFSFSRMGF</sequence>
<name>A0A7M5V5G2_9CNID</name>
<dbReference type="SUPFAM" id="SSF53335">
    <property type="entry name" value="S-adenosyl-L-methionine-dependent methyltransferases"/>
    <property type="match status" value="1"/>
</dbReference>
<comment type="function">
    <text evidence="5">Arginine methyltransferase that can both catalyze the formation of omega-N monomethylarginine (MMA) and symmetrical dimethylarginine (sDMA).</text>
</comment>
<dbReference type="PIRSF" id="PIRSF036946">
    <property type="entry name" value="Arg_N-mtase"/>
    <property type="match status" value="1"/>
</dbReference>
<dbReference type="EnsemblMetazoa" id="CLYHEMT007875.1">
    <property type="protein sequence ID" value="CLYHEMP007875.1"/>
    <property type="gene ID" value="CLYHEMG007875"/>
</dbReference>
<dbReference type="Gene3D" id="3.40.50.150">
    <property type="entry name" value="Vaccinia Virus protein VP39"/>
    <property type="match status" value="2"/>
</dbReference>
<comment type="similarity">
    <text evidence="5">Belongs to the class I-like SAM-binding methyltransferase superfamily. Protein arginine N-methyltransferase family. PRMT7 subfamily.</text>
</comment>
<dbReference type="InterPro" id="IPR029063">
    <property type="entry name" value="SAM-dependent_MTases_sf"/>
</dbReference>
<dbReference type="OrthoDB" id="412876at2759"/>
<feature type="domain" description="Protein arginine N-methyltransferase" evidence="7">
    <location>
        <begin position="199"/>
        <end position="316"/>
    </location>
</feature>
<keyword evidence="3 6" id="KW-0949">S-adenosyl-L-methionine</keyword>
<keyword evidence="4" id="KW-0677">Repeat</keyword>
<proteinExistence type="inferred from homology"/>
<keyword evidence="2 6" id="KW-0808">Transferase</keyword>
<protein>
    <recommendedName>
        <fullName evidence="5">Protein arginine N-methyltransferase</fullName>
        <ecNumber evidence="5">2.1.1.-</ecNumber>
    </recommendedName>
</protein>